<organism evidence="1 3">
    <name type="scientific">Araneus ventricosus</name>
    <name type="common">Orbweaver spider</name>
    <name type="synonym">Epeira ventricosa</name>
    <dbReference type="NCBI Taxonomy" id="182803"/>
    <lineage>
        <taxon>Eukaryota</taxon>
        <taxon>Metazoa</taxon>
        <taxon>Ecdysozoa</taxon>
        <taxon>Arthropoda</taxon>
        <taxon>Chelicerata</taxon>
        <taxon>Arachnida</taxon>
        <taxon>Araneae</taxon>
        <taxon>Araneomorphae</taxon>
        <taxon>Entelegynae</taxon>
        <taxon>Araneoidea</taxon>
        <taxon>Araneidae</taxon>
        <taxon>Araneus</taxon>
    </lineage>
</organism>
<gene>
    <name evidence="2" type="ORF">AVEN_147693_1</name>
    <name evidence="1" type="ORF">AVEN_228386_1</name>
</gene>
<dbReference type="EMBL" id="BGPR01070495">
    <property type="protein sequence ID" value="GBO43936.1"/>
    <property type="molecule type" value="Genomic_DNA"/>
</dbReference>
<dbReference type="EMBL" id="BGPR01070506">
    <property type="protein sequence ID" value="GBO43947.1"/>
    <property type="molecule type" value="Genomic_DNA"/>
</dbReference>
<dbReference type="Proteomes" id="UP000499080">
    <property type="component" value="Unassembled WGS sequence"/>
</dbReference>
<dbReference type="AlphaFoldDB" id="A0A4Y2X499"/>
<keyword evidence="3" id="KW-1185">Reference proteome</keyword>
<name>A0A4Y2X499_ARAVE</name>
<accession>A0A4Y2X499</accession>
<reference evidence="1 3" key="1">
    <citation type="journal article" date="2019" name="Sci. Rep.">
        <title>Orb-weaving spider Araneus ventricosus genome elucidates the spidroin gene catalogue.</title>
        <authorList>
            <person name="Kono N."/>
            <person name="Nakamura H."/>
            <person name="Ohtoshi R."/>
            <person name="Moran D.A.P."/>
            <person name="Shinohara A."/>
            <person name="Yoshida Y."/>
            <person name="Fujiwara M."/>
            <person name="Mori M."/>
            <person name="Tomita M."/>
            <person name="Arakawa K."/>
        </authorList>
    </citation>
    <scope>NUCLEOTIDE SEQUENCE [LARGE SCALE GENOMIC DNA]</scope>
</reference>
<evidence type="ECO:0000313" key="2">
    <source>
        <dbReference type="EMBL" id="GBO43947.1"/>
    </source>
</evidence>
<evidence type="ECO:0000313" key="1">
    <source>
        <dbReference type="EMBL" id="GBO43936.1"/>
    </source>
</evidence>
<evidence type="ECO:0000313" key="3">
    <source>
        <dbReference type="Proteomes" id="UP000499080"/>
    </source>
</evidence>
<comment type="caution">
    <text evidence="1">The sequence shown here is derived from an EMBL/GenBank/DDBJ whole genome shotgun (WGS) entry which is preliminary data.</text>
</comment>
<protein>
    <submittedName>
        <fullName evidence="1">Uncharacterized protein</fullName>
    </submittedName>
</protein>
<sequence>MDLSMTSPVYVPFNLDLKWKADTKVSWCFNSIDTVVYQTTLQAKDGGGPKRLNITGKLHLLSLNVIDFTPRRALSSLEWLPQIGLGKRGVLRIRTVPVLAMVYERGGEFSLSLKKELGRSRTLRYLYSNRLRNQRFSLTFSVEKNASPQMLEIREIIAYDGKCNSRTF</sequence>
<proteinExistence type="predicted"/>